<proteinExistence type="predicted"/>
<sequence length="467" mass="50728">MKTNYDVAIIGCGEAGIFAGYELMRLCPSLKVAALDQGADIYSRSCPIVAGKVKECIHCKVCDTMCGFGGAGAFSDGKYNFTTAFGGWLTDFMDAREVMDLIDYVDSINVKHGATTEVYSTSTPEAKALEKRALEHDLHLLQARCKHLGTENNLKILQSIYETLKGYVDFRFHTPVTAIEALPGGGYRLTTGAGDQVECAWLIAGPGRSGAEWFANQCKGLGLELINNQVDIGVRVELPASVFEHITDVVYESKLVYRTKQYGDSVRTFCMNPYGHVVAENVEGINTVNGHSYSDPALRSENTNFALLVSNRFTQPFNEPYRYGKHIASLSNMLSGGVLVQRFGDLVSGIRTNEHRLGKSFVRPTLTAAVPGDLSLALPKRQLDDIIEMIYQLDKIAPGTANYDTLLYGAEVKFYSSRLALSEELETALPGFFAVGDGAGVTRGLAQAGASGVKAARVIAGRINNRP</sequence>
<reference evidence="5" key="2">
    <citation type="submission" date="2021-04" db="EMBL/GenBank/DDBJ databases">
        <authorList>
            <person name="Gilroy R."/>
        </authorList>
    </citation>
    <scope>NUCLEOTIDE SEQUENCE</scope>
    <source>
        <strain evidence="5">CHK189-11263</strain>
    </source>
</reference>
<dbReference type="PRINTS" id="PR00368">
    <property type="entry name" value="FADPNR"/>
</dbReference>
<keyword evidence="3" id="KW-0411">Iron-sulfur</keyword>
<feature type="domain" description="FAD-dependent protein C-terminal" evidence="4">
    <location>
        <begin position="254"/>
        <end position="412"/>
    </location>
</feature>
<organism evidence="5 6">
    <name type="scientific">Candidatus Flavonifractor intestinipullorum</name>
    <dbReference type="NCBI Taxonomy" id="2838587"/>
    <lineage>
        <taxon>Bacteria</taxon>
        <taxon>Bacillati</taxon>
        <taxon>Bacillota</taxon>
        <taxon>Clostridia</taxon>
        <taxon>Eubacteriales</taxon>
        <taxon>Oscillospiraceae</taxon>
        <taxon>Flavonifractor</taxon>
    </lineage>
</organism>
<dbReference type="InterPro" id="IPR049516">
    <property type="entry name" value="FAD-depend_C"/>
</dbReference>
<dbReference type="PROSITE" id="PS00198">
    <property type="entry name" value="4FE4S_FER_1"/>
    <property type="match status" value="1"/>
</dbReference>
<dbReference type="Gene3D" id="3.50.50.60">
    <property type="entry name" value="FAD/NAD(P)-binding domain"/>
    <property type="match status" value="1"/>
</dbReference>
<dbReference type="Pfam" id="PF21688">
    <property type="entry name" value="FAD-depend_C"/>
    <property type="match status" value="1"/>
</dbReference>
<dbReference type="AlphaFoldDB" id="A0A9D2MBN4"/>
<reference evidence="5" key="1">
    <citation type="journal article" date="2021" name="PeerJ">
        <title>Extensive microbial diversity within the chicken gut microbiome revealed by metagenomics and culture.</title>
        <authorList>
            <person name="Gilroy R."/>
            <person name="Ravi A."/>
            <person name="Getino M."/>
            <person name="Pursley I."/>
            <person name="Horton D.L."/>
            <person name="Alikhan N.F."/>
            <person name="Baker D."/>
            <person name="Gharbi K."/>
            <person name="Hall N."/>
            <person name="Watson M."/>
            <person name="Adriaenssens E.M."/>
            <person name="Foster-Nyarko E."/>
            <person name="Jarju S."/>
            <person name="Secka A."/>
            <person name="Antonio M."/>
            <person name="Oren A."/>
            <person name="Chaudhuri R.R."/>
            <person name="La Ragione R."/>
            <person name="Hildebrand F."/>
            <person name="Pallen M.J."/>
        </authorList>
    </citation>
    <scope>NUCLEOTIDE SEQUENCE</scope>
    <source>
        <strain evidence="5">CHK189-11263</strain>
    </source>
</reference>
<evidence type="ECO:0000256" key="3">
    <source>
        <dbReference type="ARBA" id="ARBA00023014"/>
    </source>
</evidence>
<gene>
    <name evidence="5" type="ORF">H9714_06655</name>
</gene>
<dbReference type="InterPro" id="IPR017900">
    <property type="entry name" value="4Fe4S_Fe_S_CS"/>
</dbReference>
<keyword evidence="2" id="KW-0408">Iron</keyword>
<dbReference type="GO" id="GO:0046872">
    <property type="term" value="F:metal ion binding"/>
    <property type="evidence" value="ECO:0007669"/>
    <property type="project" value="UniProtKB-KW"/>
</dbReference>
<dbReference type="GO" id="GO:0051536">
    <property type="term" value="F:iron-sulfur cluster binding"/>
    <property type="evidence" value="ECO:0007669"/>
    <property type="project" value="UniProtKB-KW"/>
</dbReference>
<dbReference type="InterPro" id="IPR036188">
    <property type="entry name" value="FAD/NAD-bd_sf"/>
</dbReference>
<name>A0A9D2MBN4_9FIRM</name>
<comment type="caution">
    <text evidence="5">The sequence shown here is derived from an EMBL/GenBank/DDBJ whole genome shotgun (WGS) entry which is preliminary data.</text>
</comment>
<keyword evidence="1" id="KW-0479">Metal-binding</keyword>
<accession>A0A9D2MBN4</accession>
<evidence type="ECO:0000259" key="4">
    <source>
        <dbReference type="Pfam" id="PF21688"/>
    </source>
</evidence>
<dbReference type="PANTHER" id="PTHR43106">
    <property type="entry name" value="DEHYDROGENASE-RELATED"/>
    <property type="match status" value="1"/>
</dbReference>
<dbReference type="EMBL" id="DWYC01000057">
    <property type="protein sequence ID" value="HJB57215.1"/>
    <property type="molecule type" value="Genomic_DNA"/>
</dbReference>
<evidence type="ECO:0000313" key="5">
    <source>
        <dbReference type="EMBL" id="HJB57215.1"/>
    </source>
</evidence>
<protein>
    <submittedName>
        <fullName evidence="5">NAD(P)/FAD-dependent oxidoreductase</fullName>
    </submittedName>
</protein>
<dbReference type="PIRSF" id="PIRSF038984">
    <property type="entry name" value="FAD_binding_protein"/>
    <property type="match status" value="1"/>
</dbReference>
<dbReference type="SUPFAM" id="SSF51905">
    <property type="entry name" value="FAD/NAD(P)-binding domain"/>
    <property type="match status" value="1"/>
</dbReference>
<dbReference type="InterPro" id="IPR028348">
    <property type="entry name" value="FAD-binding_protein"/>
</dbReference>
<evidence type="ECO:0000313" key="6">
    <source>
        <dbReference type="Proteomes" id="UP000824208"/>
    </source>
</evidence>
<dbReference type="PANTHER" id="PTHR43106:SF1">
    <property type="entry name" value="DEHYDROGENASE-RELATED"/>
    <property type="match status" value="1"/>
</dbReference>
<evidence type="ECO:0000256" key="2">
    <source>
        <dbReference type="ARBA" id="ARBA00023004"/>
    </source>
</evidence>
<dbReference type="Proteomes" id="UP000824208">
    <property type="component" value="Unassembled WGS sequence"/>
</dbReference>
<evidence type="ECO:0000256" key="1">
    <source>
        <dbReference type="ARBA" id="ARBA00022723"/>
    </source>
</evidence>